<keyword evidence="2" id="KW-1185">Reference proteome</keyword>
<proteinExistence type="predicted"/>
<organism evidence="1 2">
    <name type="scientific">Lysinibacillus mangiferihumi</name>
    <dbReference type="NCBI Taxonomy" id="1130819"/>
    <lineage>
        <taxon>Bacteria</taxon>
        <taxon>Bacillati</taxon>
        <taxon>Bacillota</taxon>
        <taxon>Bacilli</taxon>
        <taxon>Bacillales</taxon>
        <taxon>Bacillaceae</taxon>
        <taxon>Lysinibacillus</taxon>
    </lineage>
</organism>
<name>A0A4V5TMN7_9BACI</name>
<reference evidence="1 2" key="1">
    <citation type="submission" date="2019-04" db="EMBL/GenBank/DDBJ databases">
        <title>Lysinibacillus genome sequencing.</title>
        <authorList>
            <person name="Dunlap C."/>
        </authorList>
    </citation>
    <scope>NUCLEOTIDE SEQUENCE [LARGE SCALE GENOMIC DNA]</scope>
    <source>
        <strain evidence="1 2">CCTCC AB 2010389</strain>
    </source>
</reference>
<dbReference type="Proteomes" id="UP000308744">
    <property type="component" value="Unassembled WGS sequence"/>
</dbReference>
<comment type="caution">
    <text evidence="1">The sequence shown here is derived from an EMBL/GenBank/DDBJ whole genome shotgun (WGS) entry which is preliminary data.</text>
</comment>
<protein>
    <submittedName>
        <fullName evidence="1">Uncharacterized protein</fullName>
    </submittedName>
</protein>
<accession>A0A4V5TMN7</accession>
<dbReference type="AlphaFoldDB" id="A0A4V5TMN7"/>
<evidence type="ECO:0000313" key="2">
    <source>
        <dbReference type="Proteomes" id="UP000308744"/>
    </source>
</evidence>
<dbReference type="EMBL" id="SZPU01000056">
    <property type="protein sequence ID" value="TKI66683.1"/>
    <property type="molecule type" value="Genomic_DNA"/>
</dbReference>
<evidence type="ECO:0000313" key="1">
    <source>
        <dbReference type="EMBL" id="TKI66683.1"/>
    </source>
</evidence>
<gene>
    <name evidence="1" type="ORF">FC756_14765</name>
</gene>
<dbReference type="RefSeq" id="WP_153063503.1">
    <property type="nucleotide sequence ID" value="NZ_PYWM01000022.1"/>
</dbReference>
<sequence>MAWMEVGVEFLVAGNADFPEHARKKKLGRQEFHFSCHLSREKEELPKFLWKLGVFMKIAVTAQHSLT</sequence>